<gene>
    <name evidence="1" type="primary">98</name>
    <name evidence="1" type="ORF">PBI_HAWKEYE_98</name>
</gene>
<evidence type="ECO:0000313" key="2">
    <source>
        <dbReference type="Proteomes" id="UP000019737"/>
    </source>
</evidence>
<dbReference type="EMBL" id="KJ194582">
    <property type="protein sequence ID" value="AHN84109.1"/>
    <property type="molecule type" value="Genomic_DNA"/>
</dbReference>
<evidence type="ECO:0000313" key="1">
    <source>
        <dbReference type="EMBL" id="AHN84109.1"/>
    </source>
</evidence>
<organism evidence="1 2">
    <name type="scientific">Mycobacterium phage Hawkeye</name>
    <dbReference type="NCBI Taxonomy" id="1458711"/>
    <lineage>
        <taxon>Viruses</taxon>
        <taxon>Duplodnaviria</taxon>
        <taxon>Heunggongvirae</taxon>
        <taxon>Uroviricota</taxon>
        <taxon>Caudoviricetes</taxon>
        <taxon>Dclasvirinae</taxon>
        <taxon>Hawkeyevirus</taxon>
        <taxon>Hawkeyevirus hawkeye</taxon>
    </lineage>
</organism>
<dbReference type="RefSeq" id="YP_009035993.1">
    <property type="nucleotide sequence ID" value="NC_024209.1"/>
</dbReference>
<sequence>MNNPLKYGSKFRVWLAYRMMRWAYRIVVRIDRGPVPKLSMFAFTFEEGLGAVVNNTGGDATQIGARLFYINDVDYERAHQDSIYDHPEKARGQHWATREIWPFSHG</sequence>
<dbReference type="Proteomes" id="UP000019737">
    <property type="component" value="Segment"/>
</dbReference>
<protein>
    <submittedName>
        <fullName evidence="1">Uncharacterized protein</fullName>
    </submittedName>
</protein>
<name>X2KYZ3_9CAUD</name>
<accession>X2KYZ3</accession>
<proteinExistence type="predicted"/>
<dbReference type="KEGG" id="vg:19527278"/>
<dbReference type="OrthoDB" id="37689at10239"/>
<dbReference type="GeneID" id="19527278"/>
<keyword evidence="2" id="KW-1185">Reference proteome</keyword>
<reference evidence="1 2" key="1">
    <citation type="submission" date="2014-01" db="EMBL/GenBank/DDBJ databases">
        <authorList>
            <person name="Schneider V.M."/>
            <person name="Bowman C.A."/>
            <person name="Russell D.A."/>
            <person name="Pope W.H."/>
            <person name="Jacobs-Sera D."/>
            <person name="Hendrix R.W."/>
            <person name="Hatfull G.F."/>
        </authorList>
    </citation>
    <scope>NUCLEOTIDE SEQUENCE [LARGE SCALE GENOMIC DNA]</scope>
</reference>